<sequence>MTDLPDLPCPIAPFVPHRQAMCLLERLVTLDDGCLIAETCPGPDDPFATPRGIPGWVGLEWLAQAVAAWAGVEAARRGEAPAVGFLVGSRHYACSAGHFALGRRVRVEVTLDFRADNGLAEFHGRVLDQAGEPLAEGRLQVFEPHRRGAAPRPYEAP</sequence>
<dbReference type="InterPro" id="IPR029069">
    <property type="entry name" value="HotDog_dom_sf"/>
</dbReference>
<dbReference type="AlphaFoldDB" id="A0A7W5HM51"/>
<dbReference type="PIRSF" id="PIRSF020565">
    <property type="entry name" value="3Ho_Ac_ACP_DH_prd"/>
    <property type="match status" value="1"/>
</dbReference>
<dbReference type="RefSeq" id="WP_183384816.1">
    <property type="nucleotide sequence ID" value="NZ_JACHXR010000011.1"/>
</dbReference>
<accession>A0A7W5HM51</accession>
<evidence type="ECO:0000313" key="2">
    <source>
        <dbReference type="Proteomes" id="UP000518892"/>
    </source>
</evidence>
<keyword evidence="2" id="KW-1185">Reference proteome</keyword>
<dbReference type="Pfam" id="PF22817">
    <property type="entry name" value="ApeP-like"/>
    <property type="match status" value="1"/>
</dbReference>
<comment type="caution">
    <text evidence="1">The sequence shown here is derived from an EMBL/GenBank/DDBJ whole genome shotgun (WGS) entry which is preliminary data.</text>
</comment>
<dbReference type="EMBL" id="JACHXR010000011">
    <property type="protein sequence ID" value="MBB3232376.1"/>
    <property type="molecule type" value="Genomic_DNA"/>
</dbReference>
<dbReference type="Proteomes" id="UP000518892">
    <property type="component" value="Unassembled WGS sequence"/>
</dbReference>
<organism evidence="1 2">
    <name type="scientific">Halomonas stenophila</name>
    <dbReference type="NCBI Taxonomy" id="795312"/>
    <lineage>
        <taxon>Bacteria</taxon>
        <taxon>Pseudomonadati</taxon>
        <taxon>Pseudomonadota</taxon>
        <taxon>Gammaproteobacteria</taxon>
        <taxon>Oceanospirillales</taxon>
        <taxon>Halomonadaceae</taxon>
        <taxon>Halomonas</taxon>
    </lineage>
</organism>
<reference evidence="1 2" key="1">
    <citation type="submission" date="2020-08" db="EMBL/GenBank/DDBJ databases">
        <title>Genomic Encyclopedia of Type Strains, Phase III (KMG-III): the genomes of soil and plant-associated and newly described type strains.</title>
        <authorList>
            <person name="Whitman W."/>
        </authorList>
    </citation>
    <scope>NUCLEOTIDE SEQUENCE [LARGE SCALE GENOMIC DNA]</scope>
    <source>
        <strain evidence="1 2">CECT 7744</strain>
    </source>
</reference>
<gene>
    <name evidence="1" type="ORF">FHR97_003244</name>
</gene>
<dbReference type="SUPFAM" id="SSF54637">
    <property type="entry name" value="Thioesterase/thiol ester dehydrase-isomerase"/>
    <property type="match status" value="1"/>
</dbReference>
<dbReference type="InterPro" id="IPR016776">
    <property type="entry name" value="ApeP-like_dehydratase"/>
</dbReference>
<protein>
    <submittedName>
        <fullName evidence="1">Putative hotdog family 3-hydroxylacyl-ACP dehydratase</fullName>
    </submittedName>
</protein>
<evidence type="ECO:0000313" key="1">
    <source>
        <dbReference type="EMBL" id="MBB3232376.1"/>
    </source>
</evidence>
<name>A0A7W5HM51_9GAMM</name>
<dbReference type="Gene3D" id="3.10.129.10">
    <property type="entry name" value="Hotdog Thioesterase"/>
    <property type="match status" value="1"/>
</dbReference>
<proteinExistence type="predicted"/>